<comment type="caution">
    <text evidence="4">The sequence shown here is derived from an EMBL/GenBank/DDBJ whole genome shotgun (WGS) entry which is preliminary data.</text>
</comment>
<dbReference type="NCBIfam" id="NF004825">
    <property type="entry name" value="PRK06181.1"/>
    <property type="match status" value="1"/>
</dbReference>
<dbReference type="Proteomes" id="UP000298097">
    <property type="component" value="Unassembled WGS sequence"/>
</dbReference>
<keyword evidence="2" id="KW-0560">Oxidoreductase</keyword>
<accession>A0A4R9GXJ4</accession>
<dbReference type="CDD" id="cd05332">
    <property type="entry name" value="11beta-HSD1_like_SDR_c"/>
    <property type="match status" value="1"/>
</dbReference>
<evidence type="ECO:0000256" key="1">
    <source>
        <dbReference type="ARBA" id="ARBA00006484"/>
    </source>
</evidence>
<comment type="similarity">
    <text evidence="1 3">Belongs to the short-chain dehydrogenases/reductases (SDR) family.</text>
</comment>
<dbReference type="PANTHER" id="PTHR44196:SF1">
    <property type="entry name" value="DEHYDROGENASE_REDUCTASE SDR FAMILY MEMBER 7B"/>
    <property type="match status" value="1"/>
</dbReference>
<dbReference type="InterPro" id="IPR036291">
    <property type="entry name" value="NAD(P)-bd_dom_sf"/>
</dbReference>
<dbReference type="RefSeq" id="WP_135775882.1">
    <property type="nucleotide sequence ID" value="NZ_RQEY01000023.1"/>
</dbReference>
<keyword evidence="5" id="KW-1185">Reference proteome</keyword>
<evidence type="ECO:0000256" key="2">
    <source>
        <dbReference type="ARBA" id="ARBA00023002"/>
    </source>
</evidence>
<dbReference type="InterPro" id="IPR002347">
    <property type="entry name" value="SDR_fam"/>
</dbReference>
<dbReference type="SUPFAM" id="SSF51735">
    <property type="entry name" value="NAD(P)-binding Rossmann-fold domains"/>
    <property type="match status" value="1"/>
</dbReference>
<name>A0A4R9GXJ4_9LEPT</name>
<evidence type="ECO:0000256" key="3">
    <source>
        <dbReference type="RuleBase" id="RU000363"/>
    </source>
</evidence>
<dbReference type="PRINTS" id="PR00081">
    <property type="entry name" value="GDHRDH"/>
</dbReference>
<gene>
    <name evidence="4" type="ORF">EHO65_17785</name>
</gene>
<dbReference type="PROSITE" id="PS00061">
    <property type="entry name" value="ADH_SHORT"/>
    <property type="match status" value="1"/>
</dbReference>
<proteinExistence type="inferred from homology"/>
<organism evidence="4 5">
    <name type="scientific">Leptospira andrefontaineae</name>
    <dbReference type="NCBI Taxonomy" id="2484976"/>
    <lineage>
        <taxon>Bacteria</taxon>
        <taxon>Pseudomonadati</taxon>
        <taxon>Spirochaetota</taxon>
        <taxon>Spirochaetia</taxon>
        <taxon>Leptospirales</taxon>
        <taxon>Leptospiraceae</taxon>
        <taxon>Leptospira</taxon>
    </lineage>
</organism>
<dbReference type="AlphaFoldDB" id="A0A4R9GXJ4"/>
<evidence type="ECO:0000313" key="5">
    <source>
        <dbReference type="Proteomes" id="UP000298097"/>
    </source>
</evidence>
<dbReference type="Gene3D" id="3.40.50.720">
    <property type="entry name" value="NAD(P)-binding Rossmann-like Domain"/>
    <property type="match status" value="1"/>
</dbReference>
<dbReference type="OrthoDB" id="9793345at2"/>
<protein>
    <submittedName>
        <fullName evidence="4">SDR family oxidoreductase</fullName>
    </submittedName>
</protein>
<dbReference type="InterPro" id="IPR020904">
    <property type="entry name" value="Sc_DH/Rdtase_CS"/>
</dbReference>
<sequence>MKSFYNNKVVWVTGASSGIGEALVQELAMQGAKIVLSARRKEQLKRVQLENNLSDTNSLILPLDLSKYKSLDQFPKKVLSKFGHIDVLINNGGISQRSLAHDTDLNTYETLMNVNFYGNIALTLATLPFLQDRKKGWIASISSVAGKFGVPYRTGYSATKAALTGFFEALRAENRALGIKVTLVYPGFIQTQISQNALKGDGAKHGLPNLHTKATIQANECARKILKAISEEKLEAVIAGPKEEFGLWMHKYFPTLFARIVSRTKVT</sequence>
<dbReference type="PRINTS" id="PR00080">
    <property type="entry name" value="SDRFAMILY"/>
</dbReference>
<evidence type="ECO:0000313" key="4">
    <source>
        <dbReference type="EMBL" id="TGK36641.1"/>
    </source>
</evidence>
<reference evidence="4" key="1">
    <citation type="journal article" date="2019" name="PLoS Negl. Trop. Dis.">
        <title>Revisiting the worldwide diversity of Leptospira species in the environment.</title>
        <authorList>
            <person name="Vincent A.T."/>
            <person name="Schiettekatte O."/>
            <person name="Bourhy P."/>
            <person name="Veyrier F.J."/>
            <person name="Picardeau M."/>
        </authorList>
    </citation>
    <scope>NUCLEOTIDE SEQUENCE [LARGE SCALE GENOMIC DNA]</scope>
    <source>
        <strain evidence="4">201800301</strain>
    </source>
</reference>
<dbReference type="GO" id="GO:0016491">
    <property type="term" value="F:oxidoreductase activity"/>
    <property type="evidence" value="ECO:0007669"/>
    <property type="project" value="UniProtKB-KW"/>
</dbReference>
<dbReference type="GO" id="GO:0016020">
    <property type="term" value="C:membrane"/>
    <property type="evidence" value="ECO:0007669"/>
    <property type="project" value="TreeGrafter"/>
</dbReference>
<dbReference type="PANTHER" id="PTHR44196">
    <property type="entry name" value="DEHYDROGENASE/REDUCTASE SDR FAMILY MEMBER 7B"/>
    <property type="match status" value="1"/>
</dbReference>
<dbReference type="EMBL" id="RQEY01000023">
    <property type="protein sequence ID" value="TGK36641.1"/>
    <property type="molecule type" value="Genomic_DNA"/>
</dbReference>
<dbReference type="Pfam" id="PF00106">
    <property type="entry name" value="adh_short"/>
    <property type="match status" value="1"/>
</dbReference>